<evidence type="ECO:0000256" key="1">
    <source>
        <dbReference type="ARBA" id="ARBA00004571"/>
    </source>
</evidence>
<comment type="subcellular location">
    <subcellularLocation>
        <location evidence="1 8">Cell outer membrane</location>
        <topology evidence="1 8">Multi-pass membrane protein</topology>
    </subcellularLocation>
</comment>
<keyword evidence="4 8" id="KW-0812">Transmembrane</keyword>
<reference evidence="11" key="2">
    <citation type="journal article" date="2024" name="Antonie Van Leeuwenhoek">
        <title>Roseihalotalea indica gen. nov., sp. nov., a halophilic Bacteroidetes from mesopelagic Southwest Indian Ocean with higher carbohydrate metabolic potential.</title>
        <authorList>
            <person name="Chen B."/>
            <person name="Zhang M."/>
            <person name="Lin D."/>
            <person name="Ye J."/>
            <person name="Tang K."/>
        </authorList>
    </citation>
    <scope>NUCLEOTIDE SEQUENCE</scope>
    <source>
        <strain evidence="11">TK19036</strain>
    </source>
</reference>
<dbReference type="InterPro" id="IPR012910">
    <property type="entry name" value="Plug_dom"/>
</dbReference>
<dbReference type="Gene3D" id="2.60.40.1120">
    <property type="entry name" value="Carboxypeptidase-like, regulatory domain"/>
    <property type="match status" value="1"/>
</dbReference>
<dbReference type="AlphaFoldDB" id="A0AA49GMJ7"/>
<evidence type="ECO:0000256" key="7">
    <source>
        <dbReference type="ARBA" id="ARBA00023237"/>
    </source>
</evidence>
<keyword evidence="11" id="KW-0675">Receptor</keyword>
<dbReference type="GO" id="GO:0015344">
    <property type="term" value="F:siderophore uptake transmembrane transporter activity"/>
    <property type="evidence" value="ECO:0007669"/>
    <property type="project" value="TreeGrafter"/>
</dbReference>
<dbReference type="Pfam" id="PF13715">
    <property type="entry name" value="CarbopepD_reg_2"/>
    <property type="match status" value="1"/>
</dbReference>
<organism evidence="11">
    <name type="scientific">Roseihalotalea indica</name>
    <dbReference type="NCBI Taxonomy" id="2867963"/>
    <lineage>
        <taxon>Bacteria</taxon>
        <taxon>Pseudomonadati</taxon>
        <taxon>Bacteroidota</taxon>
        <taxon>Cytophagia</taxon>
        <taxon>Cytophagales</taxon>
        <taxon>Catalimonadaceae</taxon>
        <taxon>Roseihalotalea</taxon>
    </lineage>
</organism>
<dbReference type="PANTHER" id="PTHR30069">
    <property type="entry name" value="TONB-DEPENDENT OUTER MEMBRANE RECEPTOR"/>
    <property type="match status" value="1"/>
</dbReference>
<keyword evidence="6 8" id="KW-0472">Membrane</keyword>
<dbReference type="PROSITE" id="PS52016">
    <property type="entry name" value="TONB_DEPENDENT_REC_3"/>
    <property type="match status" value="1"/>
</dbReference>
<evidence type="ECO:0000256" key="9">
    <source>
        <dbReference type="SAM" id="SignalP"/>
    </source>
</evidence>
<keyword evidence="5 9" id="KW-0732">Signal</keyword>
<evidence type="ECO:0000259" key="10">
    <source>
        <dbReference type="Pfam" id="PF07715"/>
    </source>
</evidence>
<sequence>MRKGLLICLSLLGLSFQLMAQTGSVEGTVLDDETREPLVGANVVLEGTTTGTMTDIDGKFMLEDLSAGKQTLNVSFVGYETNSIPVTITSGETVSIGSVSLGGDAFGLDEVEIIASVAIDRKTPVAVSTIKGREIEQKIGNQEFPEILRNTPSIYVTKQGGGFGDARINVRGFDQRNVAVMINGIPVNDMENGWVYWSNWAGLSDVTSSIQVQRGLGASRLAISSVGGTINIITDAAKMQRGGSVSASVGNDGYQKYGVSVSTGLSDNGWAFSFQGTHTQGNGYVDGTEFSGWSYFASLAKQLNDQHSLNFTVIGAPQWHNQRSWANPITEYNEWGEKYNSDYGYLNGDEFSNRKNFYHKPKAFLNHYWTISDKTELATSAYVSLGRGGGTGELGQINGRSLFSSTFETESGILRFDDIQRWNQGGRVPDFDNVVRDDAGNVTGTLENKQPWTGGGGFDGQYVNTSSDGFIRRSSMNEHNWFGVLSTLTHELSETLTLSAGIDGRYYKGLHYRRVENLLGADAYFDDDDINNPEKYITDEGRADGNEIDYYNDGLVNWLGVFGQLEYSLDKLSVFGSFSLSNQGFKRIDYFNYLDSDPEQETDWQNFFGGTAKVGANYNISEQHNVFANAGYFSRQPIFDNVFINFVNDINADAKNEKILGFEAGYGFRSRVFSANLNVYRTEWADRAINRSVQGTNFEGTANIQDLGQLHQGVEIDFVASILDGLDVNGMVSVGNWTYTSDIEARVFDDEQNFLGSETLYLDDVKVGDAAQTTFSLGATYEIITGLRVYGNYFFADNLYADYNLADEGTFTEPGMQAWKLPSYDMVDLGVAYTFPIGKLDATLRVNVNNVFDNIYISESDTNIAYDAEDDSDVEYGTGGSIYNRVYYGFGRTWNAGLKIQF</sequence>
<dbReference type="InterPro" id="IPR039426">
    <property type="entry name" value="TonB-dep_rcpt-like"/>
</dbReference>
<proteinExistence type="inferred from homology"/>
<comment type="similarity">
    <text evidence="8">Belongs to the TonB-dependent receptor family.</text>
</comment>
<evidence type="ECO:0000256" key="4">
    <source>
        <dbReference type="ARBA" id="ARBA00022692"/>
    </source>
</evidence>
<evidence type="ECO:0000256" key="8">
    <source>
        <dbReference type="PROSITE-ProRule" id="PRU01360"/>
    </source>
</evidence>
<dbReference type="GO" id="GO:0044718">
    <property type="term" value="P:siderophore transmembrane transport"/>
    <property type="evidence" value="ECO:0007669"/>
    <property type="project" value="TreeGrafter"/>
</dbReference>
<evidence type="ECO:0000256" key="6">
    <source>
        <dbReference type="ARBA" id="ARBA00023136"/>
    </source>
</evidence>
<protein>
    <submittedName>
        <fullName evidence="11">TonB-dependent receptor</fullName>
    </submittedName>
</protein>
<dbReference type="Gene3D" id="2.170.130.10">
    <property type="entry name" value="TonB-dependent receptor, plug domain"/>
    <property type="match status" value="1"/>
</dbReference>
<evidence type="ECO:0000256" key="5">
    <source>
        <dbReference type="ARBA" id="ARBA00022729"/>
    </source>
</evidence>
<dbReference type="SUPFAM" id="SSF56935">
    <property type="entry name" value="Porins"/>
    <property type="match status" value="1"/>
</dbReference>
<gene>
    <name evidence="11" type="ORF">K4G66_02650</name>
</gene>
<evidence type="ECO:0000256" key="3">
    <source>
        <dbReference type="ARBA" id="ARBA00022452"/>
    </source>
</evidence>
<keyword evidence="3 8" id="KW-1134">Transmembrane beta strand</keyword>
<keyword evidence="2 8" id="KW-0813">Transport</keyword>
<dbReference type="EMBL" id="CP120682">
    <property type="protein sequence ID" value="WKN37610.1"/>
    <property type="molecule type" value="Genomic_DNA"/>
</dbReference>
<dbReference type="PANTHER" id="PTHR30069:SF29">
    <property type="entry name" value="HEMOGLOBIN AND HEMOGLOBIN-HAPTOGLOBIN-BINDING PROTEIN 1-RELATED"/>
    <property type="match status" value="1"/>
</dbReference>
<feature type="chain" id="PRO_5041348754" evidence="9">
    <location>
        <begin position="21"/>
        <end position="902"/>
    </location>
</feature>
<dbReference type="Pfam" id="PF07715">
    <property type="entry name" value="Plug"/>
    <property type="match status" value="1"/>
</dbReference>
<reference evidence="11" key="1">
    <citation type="journal article" date="2023" name="Comput. Struct. Biotechnol. J.">
        <title>Discovery of a novel marine Bacteroidetes with a rich repertoire of carbohydrate-active enzymes.</title>
        <authorList>
            <person name="Chen B."/>
            <person name="Liu G."/>
            <person name="Chen Q."/>
            <person name="Wang H."/>
            <person name="Liu L."/>
            <person name="Tang K."/>
        </authorList>
    </citation>
    <scope>NUCLEOTIDE SEQUENCE</scope>
    <source>
        <strain evidence="11">TK19036</strain>
    </source>
</reference>
<dbReference type="InterPro" id="IPR037066">
    <property type="entry name" value="Plug_dom_sf"/>
</dbReference>
<name>A0AA49GMJ7_9BACT</name>
<accession>A0AA49GMJ7</accession>
<dbReference type="InterPro" id="IPR008969">
    <property type="entry name" value="CarboxyPept-like_regulatory"/>
</dbReference>
<feature type="signal peptide" evidence="9">
    <location>
        <begin position="1"/>
        <end position="20"/>
    </location>
</feature>
<dbReference type="Gene3D" id="2.40.170.20">
    <property type="entry name" value="TonB-dependent receptor, beta-barrel domain"/>
    <property type="match status" value="1"/>
</dbReference>
<dbReference type="GO" id="GO:0009279">
    <property type="term" value="C:cell outer membrane"/>
    <property type="evidence" value="ECO:0007669"/>
    <property type="project" value="UniProtKB-SubCell"/>
</dbReference>
<dbReference type="InterPro" id="IPR036942">
    <property type="entry name" value="Beta-barrel_TonB_sf"/>
</dbReference>
<keyword evidence="7 8" id="KW-0998">Cell outer membrane</keyword>
<evidence type="ECO:0000313" key="11">
    <source>
        <dbReference type="EMBL" id="WKN37610.1"/>
    </source>
</evidence>
<feature type="domain" description="TonB-dependent receptor plug" evidence="10">
    <location>
        <begin position="121"/>
        <end position="229"/>
    </location>
</feature>
<dbReference type="SUPFAM" id="SSF49464">
    <property type="entry name" value="Carboxypeptidase regulatory domain-like"/>
    <property type="match status" value="1"/>
</dbReference>
<evidence type="ECO:0000256" key="2">
    <source>
        <dbReference type="ARBA" id="ARBA00022448"/>
    </source>
</evidence>